<evidence type="ECO:0008006" key="4">
    <source>
        <dbReference type="Google" id="ProtNLM"/>
    </source>
</evidence>
<gene>
    <name evidence="2" type="ORF">SAMN04488543_3401</name>
</gene>
<dbReference type="Proteomes" id="UP000199092">
    <property type="component" value="Chromosome I"/>
</dbReference>
<accession>A0A1H1YQS1</accession>
<feature type="region of interest" description="Disordered" evidence="1">
    <location>
        <begin position="228"/>
        <end position="269"/>
    </location>
</feature>
<protein>
    <recommendedName>
        <fullName evidence="4">DUF559 domain-containing protein</fullName>
    </recommendedName>
</protein>
<name>A0A1H1YQS1_9ACTN</name>
<evidence type="ECO:0000313" key="3">
    <source>
        <dbReference type="Proteomes" id="UP000199092"/>
    </source>
</evidence>
<keyword evidence="3" id="KW-1185">Reference proteome</keyword>
<feature type="compositionally biased region" description="Low complexity" evidence="1">
    <location>
        <begin position="231"/>
        <end position="249"/>
    </location>
</feature>
<evidence type="ECO:0000313" key="2">
    <source>
        <dbReference type="EMBL" id="SDT23682.1"/>
    </source>
</evidence>
<reference evidence="2 3" key="1">
    <citation type="submission" date="2016-10" db="EMBL/GenBank/DDBJ databases">
        <authorList>
            <person name="de Groot N.N."/>
        </authorList>
    </citation>
    <scope>NUCLEOTIDE SEQUENCE [LARGE SCALE GENOMIC DNA]</scope>
    <source>
        <strain evidence="2 3">DSM 21741</strain>
    </source>
</reference>
<dbReference type="AlphaFoldDB" id="A0A1H1YQS1"/>
<sequence>MDAQPDPGQVDAGRRSRWGDHLVLTQNAAPSRRQLMWMVLLDAGPPAALASHTALEVAGFADFAREAAQIHVVVPRGARCAPLAGLRVHGSRRLHADDLVLESGLARTATARSALDAAAWQPYPRFACALVSAVVQQRLCTVDELDAAMARVGRIRHQVHLRLVVADLGGGPLTNGEEEVLRLCRRFGLVPPRRQVRRRDLDGRVRHLDCEWDLSDGQLAVLEVDGRHHPGGAQLAGGRAPGARPGHQRTSSPPCHRHRGPARTRAPGS</sequence>
<organism evidence="2 3">
    <name type="scientific">Friedmanniella luteola</name>
    <dbReference type="NCBI Taxonomy" id="546871"/>
    <lineage>
        <taxon>Bacteria</taxon>
        <taxon>Bacillati</taxon>
        <taxon>Actinomycetota</taxon>
        <taxon>Actinomycetes</taxon>
        <taxon>Propionibacteriales</taxon>
        <taxon>Nocardioidaceae</taxon>
        <taxon>Friedmanniella</taxon>
    </lineage>
</organism>
<proteinExistence type="predicted"/>
<evidence type="ECO:0000256" key="1">
    <source>
        <dbReference type="SAM" id="MobiDB-lite"/>
    </source>
</evidence>
<dbReference type="EMBL" id="LT629749">
    <property type="protein sequence ID" value="SDT23682.1"/>
    <property type="molecule type" value="Genomic_DNA"/>
</dbReference>